<reference evidence="1 2" key="1">
    <citation type="submission" date="2018-10" db="EMBL/GenBank/DDBJ databases">
        <title>Fifty Aureobasidium pullulans genomes reveal a recombining polyextremotolerant generalist.</title>
        <authorList>
            <person name="Gostincar C."/>
            <person name="Turk M."/>
            <person name="Zajc J."/>
            <person name="Gunde-Cimerman N."/>
        </authorList>
    </citation>
    <scope>NUCLEOTIDE SEQUENCE [LARGE SCALE GENOMIC DNA]</scope>
    <source>
        <strain evidence="1 2">EXF-6604</strain>
    </source>
</reference>
<protein>
    <submittedName>
        <fullName evidence="1">Uncharacterized protein</fullName>
    </submittedName>
</protein>
<comment type="caution">
    <text evidence="1">The sequence shown here is derived from an EMBL/GenBank/DDBJ whole genome shotgun (WGS) entry which is preliminary data.</text>
</comment>
<dbReference type="EMBL" id="QZBD01000178">
    <property type="protein sequence ID" value="THY25664.1"/>
    <property type="molecule type" value="Genomic_DNA"/>
</dbReference>
<sequence length="198" mass="22412">MNDYTRAIASTPRAGAYLNGDIAIYRSLEIKQELSEPWQDDPDDQDNHSTWHDGYDVNVSNITEDMSVDLEKTSSPAKAIPSHVIELLTSPLPPDLLTMDKDLLILMAAYNGDIDRYARLRRPMFIKQEADCCVRGIFHNTMFAIYWARKEERIKKAGKSVPSHIAKAISARFIINNVLHRMMSESGAKAAPKRSFDD</sequence>
<accession>A0A4S9LAH8</accession>
<evidence type="ECO:0000313" key="1">
    <source>
        <dbReference type="EMBL" id="THY25664.1"/>
    </source>
</evidence>
<gene>
    <name evidence="1" type="ORF">D6D01_05008</name>
</gene>
<organism evidence="1 2">
    <name type="scientific">Aureobasidium pullulans</name>
    <name type="common">Black yeast</name>
    <name type="synonym">Pullularia pullulans</name>
    <dbReference type="NCBI Taxonomy" id="5580"/>
    <lineage>
        <taxon>Eukaryota</taxon>
        <taxon>Fungi</taxon>
        <taxon>Dikarya</taxon>
        <taxon>Ascomycota</taxon>
        <taxon>Pezizomycotina</taxon>
        <taxon>Dothideomycetes</taxon>
        <taxon>Dothideomycetidae</taxon>
        <taxon>Dothideales</taxon>
        <taxon>Saccotheciaceae</taxon>
        <taxon>Aureobasidium</taxon>
    </lineage>
</organism>
<evidence type="ECO:0000313" key="2">
    <source>
        <dbReference type="Proteomes" id="UP000306584"/>
    </source>
</evidence>
<name>A0A4S9LAH8_AURPU</name>
<dbReference type="Proteomes" id="UP000306584">
    <property type="component" value="Unassembled WGS sequence"/>
</dbReference>
<dbReference type="AlphaFoldDB" id="A0A4S9LAH8"/>
<proteinExistence type="predicted"/>